<organism evidence="11 13">
    <name type="scientific">Tamilnaduibacter salinus</name>
    <dbReference type="NCBI Taxonomy" id="1484056"/>
    <lineage>
        <taxon>Bacteria</taxon>
        <taxon>Pseudomonadati</taxon>
        <taxon>Pseudomonadota</taxon>
        <taxon>Gammaproteobacteria</taxon>
        <taxon>Pseudomonadales</taxon>
        <taxon>Marinobacteraceae</taxon>
        <taxon>Tamilnaduibacter</taxon>
    </lineage>
</organism>
<dbReference type="EMBL" id="NMPM01000104">
    <property type="protein sequence ID" value="PAV24795.1"/>
    <property type="molecule type" value="Genomic_DNA"/>
</dbReference>
<evidence type="ECO:0000313" key="11">
    <source>
        <dbReference type="EMBL" id="PAV24795.1"/>
    </source>
</evidence>
<keyword evidence="8" id="KW-0175">Coiled coil</keyword>
<dbReference type="InterPro" id="IPR046357">
    <property type="entry name" value="PPIase_dom_sf"/>
</dbReference>
<feature type="coiled-coil region" evidence="8">
    <location>
        <begin position="81"/>
        <end position="113"/>
    </location>
</feature>
<dbReference type="Proteomes" id="UP000245887">
    <property type="component" value="Unassembled WGS sequence"/>
</dbReference>
<comment type="catalytic activity">
    <reaction evidence="1 6 7">
        <text>[protein]-peptidylproline (omega=180) = [protein]-peptidylproline (omega=0)</text>
        <dbReference type="Rhea" id="RHEA:16237"/>
        <dbReference type="Rhea" id="RHEA-COMP:10747"/>
        <dbReference type="Rhea" id="RHEA-COMP:10748"/>
        <dbReference type="ChEBI" id="CHEBI:83833"/>
        <dbReference type="ChEBI" id="CHEBI:83834"/>
        <dbReference type="EC" id="5.2.1.8"/>
    </reaction>
</comment>
<evidence type="ECO:0000259" key="10">
    <source>
        <dbReference type="PROSITE" id="PS50059"/>
    </source>
</evidence>
<evidence type="ECO:0000256" key="9">
    <source>
        <dbReference type="SAM" id="SignalP"/>
    </source>
</evidence>
<name>A0A2A2I0X8_9GAMM</name>
<keyword evidence="13" id="KW-1185">Reference proteome</keyword>
<evidence type="ECO:0000256" key="3">
    <source>
        <dbReference type="ARBA" id="ARBA00022729"/>
    </source>
</evidence>
<dbReference type="PANTHER" id="PTHR43811:SF19">
    <property type="entry name" value="39 KDA FK506-BINDING NUCLEAR PROTEIN"/>
    <property type="match status" value="1"/>
</dbReference>
<dbReference type="GO" id="GO:0003755">
    <property type="term" value="F:peptidyl-prolyl cis-trans isomerase activity"/>
    <property type="evidence" value="ECO:0007669"/>
    <property type="project" value="UniProtKB-UniRule"/>
</dbReference>
<keyword evidence="5 6" id="KW-0413">Isomerase</keyword>
<sequence length="247" mass="27109">MKKTLMTVGLAGVVTAGTFGAFSLTASAEPKLENQDQRVSYGMGVVLGERMKNDIPDLQLEQFMQGIQDGHEGGDAPQMSQKEIQAALQAYQKKMQQQQMKKMEKVAKENKAEGEQFLAENGERDGVTTTDSGLQYEILEEGNGPKPSQSDQVKVHYTGELLDGKVFDSSRERGEPVTFKLSQVIPGWTEGLQLMNEGARYKLYIPSDLAYGPGGNRSIGPNETLVFDVELLEVKEGKGQSKQENGE</sequence>
<dbReference type="AlphaFoldDB" id="A0A2A2I0X8"/>
<dbReference type="Gene3D" id="3.10.50.40">
    <property type="match status" value="1"/>
</dbReference>
<dbReference type="OrthoDB" id="9814548at2"/>
<comment type="similarity">
    <text evidence="2 7">Belongs to the FKBP-type PPIase family.</text>
</comment>
<gene>
    <name evidence="12" type="ORF">C8D92_104139</name>
    <name evidence="11" type="ORF">CF392_14435</name>
</gene>
<dbReference type="PANTHER" id="PTHR43811">
    <property type="entry name" value="FKBP-TYPE PEPTIDYL-PROLYL CIS-TRANS ISOMERASE FKPA"/>
    <property type="match status" value="1"/>
</dbReference>
<dbReference type="FunFam" id="3.10.50.40:FF:000045">
    <property type="entry name" value="Peptidyl-prolyl cis-trans isomerase"/>
    <property type="match status" value="1"/>
</dbReference>
<evidence type="ECO:0000256" key="2">
    <source>
        <dbReference type="ARBA" id="ARBA00006577"/>
    </source>
</evidence>
<evidence type="ECO:0000313" key="13">
    <source>
        <dbReference type="Proteomes" id="UP000218332"/>
    </source>
</evidence>
<feature type="chain" id="PRO_5044065185" description="Peptidyl-prolyl cis-trans isomerase" evidence="9">
    <location>
        <begin position="29"/>
        <end position="247"/>
    </location>
</feature>
<dbReference type="InterPro" id="IPR036944">
    <property type="entry name" value="PPIase_FKBP_N_sf"/>
</dbReference>
<evidence type="ECO:0000256" key="4">
    <source>
        <dbReference type="ARBA" id="ARBA00023110"/>
    </source>
</evidence>
<evidence type="ECO:0000256" key="5">
    <source>
        <dbReference type="ARBA" id="ARBA00023235"/>
    </source>
</evidence>
<dbReference type="RefSeq" id="WP_095612145.1">
    <property type="nucleotide sequence ID" value="NZ_NMPM01000104.1"/>
</dbReference>
<dbReference type="Pfam" id="PF00254">
    <property type="entry name" value="FKBP_C"/>
    <property type="match status" value="1"/>
</dbReference>
<feature type="domain" description="PPIase FKBP-type" evidence="10">
    <location>
        <begin position="150"/>
        <end position="235"/>
    </location>
</feature>
<dbReference type="EMBL" id="QEKQ01000004">
    <property type="protein sequence ID" value="PVY76907.1"/>
    <property type="molecule type" value="Genomic_DNA"/>
</dbReference>
<dbReference type="SUPFAM" id="SSF54534">
    <property type="entry name" value="FKBP-like"/>
    <property type="match status" value="1"/>
</dbReference>
<dbReference type="Proteomes" id="UP000218332">
    <property type="component" value="Unassembled WGS sequence"/>
</dbReference>
<dbReference type="InterPro" id="IPR000774">
    <property type="entry name" value="PPIase_FKBP_N"/>
</dbReference>
<reference evidence="12 14" key="2">
    <citation type="submission" date="2018-04" db="EMBL/GenBank/DDBJ databases">
        <title>Genomic Encyclopedia of Type Strains, Phase IV (KMG-IV): sequencing the most valuable type-strain genomes for metagenomic binning, comparative biology and taxonomic classification.</title>
        <authorList>
            <person name="Goeker M."/>
        </authorList>
    </citation>
    <scope>NUCLEOTIDE SEQUENCE [LARGE SCALE GENOMIC DNA]</scope>
    <source>
        <strain evidence="12 14">DSM 28688</strain>
    </source>
</reference>
<evidence type="ECO:0000256" key="7">
    <source>
        <dbReference type="RuleBase" id="RU003915"/>
    </source>
</evidence>
<dbReference type="Gene3D" id="1.10.287.460">
    <property type="entry name" value="Peptidyl-prolyl cis-trans isomerase, FKBP-type, N-terminal domain"/>
    <property type="match status" value="1"/>
</dbReference>
<evidence type="ECO:0000313" key="12">
    <source>
        <dbReference type="EMBL" id="PVY76907.1"/>
    </source>
</evidence>
<accession>A0A2A2I0X8</accession>
<reference evidence="11 13" key="1">
    <citation type="submission" date="2017-07" db="EMBL/GenBank/DDBJ databases">
        <title>Tamlnaduibacter salinus (Mi-7) genome sequencing.</title>
        <authorList>
            <person name="Verma A."/>
            <person name="Krishnamurthi S."/>
        </authorList>
    </citation>
    <scope>NUCLEOTIDE SEQUENCE [LARGE SCALE GENOMIC DNA]</scope>
    <source>
        <strain evidence="11 13">Mi-7</strain>
    </source>
</reference>
<dbReference type="PROSITE" id="PS50059">
    <property type="entry name" value="FKBP_PPIASE"/>
    <property type="match status" value="1"/>
</dbReference>
<dbReference type="Pfam" id="PF01346">
    <property type="entry name" value="FKBP_N"/>
    <property type="match status" value="1"/>
</dbReference>
<dbReference type="GO" id="GO:0006457">
    <property type="term" value="P:protein folding"/>
    <property type="evidence" value="ECO:0007669"/>
    <property type="project" value="InterPro"/>
</dbReference>
<evidence type="ECO:0000256" key="1">
    <source>
        <dbReference type="ARBA" id="ARBA00000971"/>
    </source>
</evidence>
<dbReference type="InterPro" id="IPR001179">
    <property type="entry name" value="PPIase_FKBP_dom"/>
</dbReference>
<protein>
    <recommendedName>
        <fullName evidence="7">Peptidyl-prolyl cis-trans isomerase</fullName>
        <ecNumber evidence="7">5.2.1.8</ecNumber>
    </recommendedName>
</protein>
<evidence type="ECO:0000256" key="6">
    <source>
        <dbReference type="PROSITE-ProRule" id="PRU00277"/>
    </source>
</evidence>
<feature type="signal peptide" evidence="9">
    <location>
        <begin position="1"/>
        <end position="28"/>
    </location>
</feature>
<evidence type="ECO:0000313" key="14">
    <source>
        <dbReference type="Proteomes" id="UP000245887"/>
    </source>
</evidence>
<keyword evidence="3 9" id="KW-0732">Signal</keyword>
<keyword evidence="4 6" id="KW-0697">Rotamase</keyword>
<dbReference type="EC" id="5.2.1.8" evidence="7"/>
<evidence type="ECO:0000256" key="8">
    <source>
        <dbReference type="SAM" id="Coils"/>
    </source>
</evidence>
<proteinExistence type="inferred from homology"/>
<comment type="caution">
    <text evidence="11">The sequence shown here is derived from an EMBL/GenBank/DDBJ whole genome shotgun (WGS) entry which is preliminary data.</text>
</comment>